<name>A0ABY2LVE2_9LEPT</name>
<dbReference type="InterPro" id="IPR001509">
    <property type="entry name" value="Epimerase_deHydtase"/>
</dbReference>
<dbReference type="Proteomes" id="UP000297465">
    <property type="component" value="Unassembled WGS sequence"/>
</dbReference>
<protein>
    <submittedName>
        <fullName evidence="2">SDR family NAD(P)-dependent oxidoreductase</fullName>
    </submittedName>
</protein>
<feature type="domain" description="NAD-dependent epimerase/dehydratase" evidence="1">
    <location>
        <begin position="4"/>
        <end position="225"/>
    </location>
</feature>
<dbReference type="PANTHER" id="PTHR48079">
    <property type="entry name" value="PROTEIN YEEZ"/>
    <property type="match status" value="1"/>
</dbReference>
<sequence>MEKVLVLGATGGTGKALVQELIFRGIPTIAFGRNKKALETLAVELNHPKQLEFAYGDVFDWQSVRDAGKTADIILQASNVPYHEMAAKSLLLAESVMKAAEANGQKIVFVDGIYVYGPNPGYAVEETYIRKPNSKKGKIRIAMEDLIFSSSWKQSKALIVRLPDYYGPTSKNAYLNPTLESLAVGKPALFIGDTNVKREYIYLPDAAKMIVNVAAKDESFGRNWNLPGQTISAQEIQKIAQEITGKKTFLIPVGKWMLTIVGLFDSFLKEVVEMMYLTENPLVLSGAQYEKEIGNIPLTPFSTGIKETFASYINK</sequence>
<evidence type="ECO:0000313" key="3">
    <source>
        <dbReference type="Proteomes" id="UP000297465"/>
    </source>
</evidence>
<dbReference type="RefSeq" id="WP_135570383.1">
    <property type="nucleotide sequence ID" value="NZ_RQFN01000011.1"/>
</dbReference>
<dbReference type="PANTHER" id="PTHR48079:SF6">
    <property type="entry name" value="NAD(P)-BINDING DOMAIN-CONTAINING PROTEIN-RELATED"/>
    <property type="match status" value="1"/>
</dbReference>
<gene>
    <name evidence="2" type="ORF">EHQ31_05730</name>
</gene>
<evidence type="ECO:0000313" key="2">
    <source>
        <dbReference type="EMBL" id="TGL06197.1"/>
    </source>
</evidence>
<accession>A0ABY2LVE2</accession>
<dbReference type="SUPFAM" id="SSF51735">
    <property type="entry name" value="NAD(P)-binding Rossmann-fold domains"/>
    <property type="match status" value="1"/>
</dbReference>
<dbReference type="Pfam" id="PF01370">
    <property type="entry name" value="Epimerase"/>
    <property type="match status" value="1"/>
</dbReference>
<dbReference type="Gene3D" id="3.40.50.720">
    <property type="entry name" value="NAD(P)-binding Rossmann-like Domain"/>
    <property type="match status" value="1"/>
</dbReference>
<dbReference type="EMBL" id="RQFO01000004">
    <property type="protein sequence ID" value="TGL06197.1"/>
    <property type="molecule type" value="Genomic_DNA"/>
</dbReference>
<comment type="caution">
    <text evidence="2">The sequence shown here is derived from an EMBL/GenBank/DDBJ whole genome shotgun (WGS) entry which is preliminary data.</text>
</comment>
<dbReference type="InterPro" id="IPR036291">
    <property type="entry name" value="NAD(P)-bd_dom_sf"/>
</dbReference>
<evidence type="ECO:0000259" key="1">
    <source>
        <dbReference type="Pfam" id="PF01370"/>
    </source>
</evidence>
<keyword evidence="3" id="KW-1185">Reference proteome</keyword>
<organism evidence="2 3">
    <name type="scientific">Leptospira montravelensis</name>
    <dbReference type="NCBI Taxonomy" id="2484961"/>
    <lineage>
        <taxon>Bacteria</taxon>
        <taxon>Pseudomonadati</taxon>
        <taxon>Spirochaetota</taxon>
        <taxon>Spirochaetia</taxon>
        <taxon>Leptospirales</taxon>
        <taxon>Leptospiraceae</taxon>
        <taxon>Leptospira</taxon>
    </lineage>
</organism>
<dbReference type="InterPro" id="IPR051783">
    <property type="entry name" value="NAD(P)-dependent_oxidoreduct"/>
</dbReference>
<proteinExistence type="predicted"/>
<reference evidence="3" key="1">
    <citation type="journal article" date="2019" name="PLoS Negl. Trop. Dis.">
        <title>Revisiting the worldwide diversity of Leptospira species in the environment.</title>
        <authorList>
            <person name="Vincent A.T."/>
            <person name="Schiettekatte O."/>
            <person name="Bourhy P."/>
            <person name="Veyrier F.J."/>
            <person name="Picardeau M."/>
        </authorList>
    </citation>
    <scope>NUCLEOTIDE SEQUENCE [LARGE SCALE GENOMIC DNA]</scope>
    <source>
        <strain evidence="3">201800278</strain>
    </source>
</reference>